<sequence>MSHFTALTRKNVFTTLSVLALVAGLAGSAVVHFDMGLISPAYAASGADGHNGDGGNGGNGNGGNGSGGSGHNGSTGGQSGGGQGSPDDDSEGQGPRAGGGNARAGAGGPVWSNEGIPEVELGRLNVARSPDHVLERALAESLNELSDAAVDFYNLSVDEMVEELSLHFDDLSYIDSPLQNLALLDAYLEGETPLADAGVTNDLDTLLAVFLGTASDKTVEITDETVTAVTTILGDPITGHDADLLAEAAESIRIAILAGHG</sequence>
<accession>A0A1I3KN53</accession>
<feature type="compositionally biased region" description="Gly residues" evidence="1">
    <location>
        <begin position="95"/>
        <end position="108"/>
    </location>
</feature>
<proteinExistence type="predicted"/>
<dbReference type="EMBL" id="FORH01000001">
    <property type="protein sequence ID" value="SFI73922.1"/>
    <property type="molecule type" value="Genomic_DNA"/>
</dbReference>
<evidence type="ECO:0000256" key="1">
    <source>
        <dbReference type="SAM" id="MobiDB-lite"/>
    </source>
</evidence>
<reference evidence="3" key="1">
    <citation type="submission" date="2016-10" db="EMBL/GenBank/DDBJ databases">
        <authorList>
            <person name="Varghese N."/>
            <person name="Submissions S."/>
        </authorList>
    </citation>
    <scope>NUCLEOTIDE SEQUENCE [LARGE SCALE GENOMIC DNA]</scope>
    <source>
        <strain evidence="3">DSM 26471</strain>
    </source>
</reference>
<dbReference type="AlphaFoldDB" id="A0A1I3KN53"/>
<organism evidence="2 3">
    <name type="scientific">Celeribacter neptunius</name>
    <dbReference type="NCBI Taxonomy" id="588602"/>
    <lineage>
        <taxon>Bacteria</taxon>
        <taxon>Pseudomonadati</taxon>
        <taxon>Pseudomonadota</taxon>
        <taxon>Alphaproteobacteria</taxon>
        <taxon>Rhodobacterales</taxon>
        <taxon>Roseobacteraceae</taxon>
        <taxon>Celeribacter</taxon>
    </lineage>
</organism>
<evidence type="ECO:0000313" key="2">
    <source>
        <dbReference type="EMBL" id="SFI73922.1"/>
    </source>
</evidence>
<feature type="compositionally biased region" description="Gly residues" evidence="1">
    <location>
        <begin position="53"/>
        <end position="84"/>
    </location>
</feature>
<dbReference type="Proteomes" id="UP000199630">
    <property type="component" value="Unassembled WGS sequence"/>
</dbReference>
<dbReference type="STRING" id="588602.SAMN04487991_0745"/>
<dbReference type="OrthoDB" id="1122998at2"/>
<gene>
    <name evidence="2" type="ORF">SAMN04487991_0745</name>
</gene>
<protein>
    <submittedName>
        <fullName evidence="2">Uncharacterized protein</fullName>
    </submittedName>
</protein>
<feature type="region of interest" description="Disordered" evidence="1">
    <location>
        <begin position="53"/>
        <end position="113"/>
    </location>
</feature>
<dbReference type="RefSeq" id="WP_143093028.1">
    <property type="nucleotide sequence ID" value="NZ_FORH01000001.1"/>
</dbReference>
<keyword evidence="3" id="KW-1185">Reference proteome</keyword>
<name>A0A1I3KN53_9RHOB</name>
<evidence type="ECO:0000313" key="3">
    <source>
        <dbReference type="Proteomes" id="UP000199630"/>
    </source>
</evidence>